<dbReference type="Proteomes" id="UP001254165">
    <property type="component" value="Unassembled WGS sequence"/>
</dbReference>
<dbReference type="Pfam" id="PF12724">
    <property type="entry name" value="Flavodoxin_5"/>
    <property type="match status" value="1"/>
</dbReference>
<dbReference type="InterPro" id="IPR052200">
    <property type="entry name" value="Protoporphyrinogen_IX_DH"/>
</dbReference>
<comment type="caution">
    <text evidence="2">The sequence shown here is derived from an EMBL/GenBank/DDBJ whole genome shotgun (WGS) entry which is preliminary data.</text>
</comment>
<evidence type="ECO:0000313" key="2">
    <source>
        <dbReference type="EMBL" id="MDT8898411.1"/>
    </source>
</evidence>
<dbReference type="PANTHER" id="PTHR38030:SF2">
    <property type="entry name" value="PROTOPORPHYRINOGEN IX DEHYDROGENASE [QUINONE]"/>
    <property type="match status" value="1"/>
</dbReference>
<organism evidence="2 3">
    <name type="scientific">Thermanaerothrix solaris</name>
    <dbReference type="NCBI Taxonomy" id="3058434"/>
    <lineage>
        <taxon>Bacteria</taxon>
        <taxon>Bacillati</taxon>
        <taxon>Chloroflexota</taxon>
        <taxon>Anaerolineae</taxon>
        <taxon>Anaerolineales</taxon>
        <taxon>Anaerolineaceae</taxon>
        <taxon>Thermanaerothrix</taxon>
    </lineage>
</organism>
<name>A0ABU3NNJ7_9CHLR</name>
<dbReference type="Gene3D" id="3.40.50.360">
    <property type="match status" value="1"/>
</dbReference>
<keyword evidence="3" id="KW-1185">Reference proteome</keyword>
<dbReference type="InterPro" id="IPR029039">
    <property type="entry name" value="Flavoprotein-like_sf"/>
</dbReference>
<feature type="domain" description="Flavodoxin-like" evidence="1">
    <location>
        <begin position="5"/>
        <end position="170"/>
    </location>
</feature>
<dbReference type="PROSITE" id="PS50902">
    <property type="entry name" value="FLAVODOXIN_LIKE"/>
    <property type="match status" value="1"/>
</dbReference>
<accession>A0ABU3NNJ7</accession>
<reference evidence="2 3" key="1">
    <citation type="submission" date="2023-07" db="EMBL/GenBank/DDBJ databases">
        <title>Novel species of Thermanaerothrix with wide hydrolytic capabilities.</title>
        <authorList>
            <person name="Zayulina K.S."/>
            <person name="Podosokorskaya O.A."/>
            <person name="Elcheninov A.G."/>
        </authorList>
    </citation>
    <scope>NUCLEOTIDE SEQUENCE [LARGE SCALE GENOMIC DNA]</scope>
    <source>
        <strain evidence="2 3">4228-RoL</strain>
    </source>
</reference>
<dbReference type="PANTHER" id="PTHR38030">
    <property type="entry name" value="PROTOPORPHYRINOGEN IX DEHYDROGENASE [MENAQUINONE]"/>
    <property type="match status" value="1"/>
</dbReference>
<dbReference type="RefSeq" id="WP_315625070.1">
    <property type="nucleotide sequence ID" value="NZ_JAUHMF010000002.1"/>
</dbReference>
<protein>
    <submittedName>
        <fullName evidence="2">Flavodoxin domain-containing protein</fullName>
    </submittedName>
</protein>
<sequence>MSPHVLVAYATKYGATREIAERVAATLTHSGLEVTLQPAAQADPPTAYAGVVLGSAVYAGRWLAPAAAYLKTHAAALAARPTWLFSSGPTGRGDPVTLMQGWRFPADLQPLADLIHPRDVAFFHGAIWPQKLNFAERLILKALKAPTGDFRDWAHIEDWARAIAAALQAV</sequence>
<dbReference type="InterPro" id="IPR008254">
    <property type="entry name" value="Flavodoxin/NO_synth"/>
</dbReference>
<evidence type="ECO:0000313" key="3">
    <source>
        <dbReference type="Proteomes" id="UP001254165"/>
    </source>
</evidence>
<dbReference type="InterPro" id="IPR026816">
    <property type="entry name" value="Flavodoxin_dom"/>
</dbReference>
<evidence type="ECO:0000259" key="1">
    <source>
        <dbReference type="PROSITE" id="PS50902"/>
    </source>
</evidence>
<dbReference type="EMBL" id="JAUHMF010000002">
    <property type="protein sequence ID" value="MDT8898411.1"/>
    <property type="molecule type" value="Genomic_DNA"/>
</dbReference>
<dbReference type="SUPFAM" id="SSF52218">
    <property type="entry name" value="Flavoproteins"/>
    <property type="match status" value="1"/>
</dbReference>
<gene>
    <name evidence="2" type="ORF">QYE77_09040</name>
</gene>
<proteinExistence type="predicted"/>